<evidence type="ECO:0000313" key="2">
    <source>
        <dbReference type="Proteomes" id="UP001589627"/>
    </source>
</evidence>
<proteinExistence type="predicted"/>
<dbReference type="RefSeq" id="WP_378196974.1">
    <property type="nucleotide sequence ID" value="NZ_JBHLZP010000032.1"/>
</dbReference>
<evidence type="ECO:0000313" key="1">
    <source>
        <dbReference type="EMBL" id="MFB9831919.1"/>
    </source>
</evidence>
<dbReference type="Proteomes" id="UP001589627">
    <property type="component" value="Unassembled WGS sequence"/>
</dbReference>
<dbReference type="EMBL" id="JBHLZP010000032">
    <property type="protein sequence ID" value="MFB9831919.1"/>
    <property type="molecule type" value="Genomic_DNA"/>
</dbReference>
<accession>A0ABV5YCM6</accession>
<protein>
    <submittedName>
        <fullName evidence="1">DUF2180 family protein</fullName>
    </submittedName>
</protein>
<sequence length="82" mass="8735">MNCLDCATEFRLQVAAVAVCTGCGAAVCGDHAKVREHTLTQKVLGGMALMTVPVSPPARRVRCLSCDAAHRNGNAEHREATW</sequence>
<gene>
    <name evidence="1" type="ORF">ACFFNX_06925</name>
</gene>
<organism evidence="1 2">
    <name type="scientific">Actinoallomurus acaciae</name>
    <dbReference type="NCBI Taxonomy" id="502577"/>
    <lineage>
        <taxon>Bacteria</taxon>
        <taxon>Bacillati</taxon>
        <taxon>Actinomycetota</taxon>
        <taxon>Actinomycetes</taxon>
        <taxon>Streptosporangiales</taxon>
        <taxon>Thermomonosporaceae</taxon>
        <taxon>Actinoallomurus</taxon>
    </lineage>
</organism>
<dbReference type="Pfam" id="PF09947">
    <property type="entry name" value="DUF2180"/>
    <property type="match status" value="1"/>
</dbReference>
<dbReference type="InterPro" id="IPR017211">
    <property type="entry name" value="UCP037465_Znf"/>
</dbReference>
<name>A0ABV5YCM6_9ACTN</name>
<comment type="caution">
    <text evidence="1">The sequence shown here is derived from an EMBL/GenBank/DDBJ whole genome shotgun (WGS) entry which is preliminary data.</text>
</comment>
<reference evidence="1 2" key="1">
    <citation type="submission" date="2024-09" db="EMBL/GenBank/DDBJ databases">
        <authorList>
            <person name="Sun Q."/>
            <person name="Mori K."/>
        </authorList>
    </citation>
    <scope>NUCLEOTIDE SEQUENCE [LARGE SCALE GENOMIC DNA]</scope>
    <source>
        <strain evidence="1 2">TBRC 0563</strain>
    </source>
</reference>
<keyword evidence="2" id="KW-1185">Reference proteome</keyword>